<proteinExistence type="inferred from homology"/>
<feature type="non-terminal residue" evidence="13">
    <location>
        <position position="292"/>
    </location>
</feature>
<comment type="caution">
    <text evidence="13">The sequence shown here is derived from an EMBL/GenBank/DDBJ whole genome shotgun (WGS) entry which is preliminary data.</text>
</comment>
<keyword evidence="14" id="KW-1185">Reference proteome</keyword>
<dbReference type="STRING" id="104452.A0A0L7LEJ3"/>
<dbReference type="SUPFAM" id="SSF57667">
    <property type="entry name" value="beta-beta-alpha zinc fingers"/>
    <property type="match status" value="4"/>
</dbReference>
<dbReference type="InterPro" id="IPR036236">
    <property type="entry name" value="Znf_C2H2_sf"/>
</dbReference>
<evidence type="ECO:0000256" key="1">
    <source>
        <dbReference type="ARBA" id="ARBA00004123"/>
    </source>
</evidence>
<evidence type="ECO:0000256" key="5">
    <source>
        <dbReference type="ARBA" id="ARBA00022833"/>
    </source>
</evidence>
<dbReference type="PROSITE" id="PS00028">
    <property type="entry name" value="ZINC_FINGER_C2H2_1"/>
    <property type="match status" value="5"/>
</dbReference>
<dbReference type="PANTHER" id="PTHR24388">
    <property type="entry name" value="ZINC FINGER PROTEIN"/>
    <property type="match status" value="1"/>
</dbReference>
<keyword evidence="8" id="KW-0804">Transcription</keyword>
<dbReference type="Gene3D" id="3.30.160.60">
    <property type="entry name" value="Classic Zinc Finger"/>
    <property type="match status" value="6"/>
</dbReference>
<feature type="domain" description="C2H2-type" evidence="12">
    <location>
        <begin position="201"/>
        <end position="224"/>
    </location>
</feature>
<evidence type="ECO:0000256" key="4">
    <source>
        <dbReference type="ARBA" id="ARBA00022771"/>
    </source>
</evidence>
<comment type="similarity">
    <text evidence="10">Belongs to the snail C2H2-type zinc-finger protein family.</text>
</comment>
<dbReference type="FunFam" id="3.30.160.60:FF:000671">
    <property type="entry name" value="Zinc finger protein 26"/>
    <property type="match status" value="1"/>
</dbReference>
<comment type="subcellular location">
    <subcellularLocation>
        <location evidence="1">Nucleus</location>
    </subcellularLocation>
</comment>
<dbReference type="GO" id="GO:0005634">
    <property type="term" value="C:nucleus"/>
    <property type="evidence" value="ECO:0007669"/>
    <property type="project" value="UniProtKB-SubCell"/>
</dbReference>
<dbReference type="InterPro" id="IPR050527">
    <property type="entry name" value="Snail/Krueppel_Znf"/>
</dbReference>
<sequence>MKQLFCSGRTALRRHIPRHMDSKRFACDACGKTFVERYALTRHARVHTGERAEKRHACADCGKRYGHMHALARSGSRATRVARRSGHKPFQCVVCGKAFPSRRLLASHRLVHSDLKPYACDYCDKRFRHESTRNTHHRTHTGEKPYVCSICGKTFIQGSNMRLHMRTHTGEKPYACSRCDSSFARLNVKLHMRLHSGEKPFACSACPKKYVSASLLRDHCRAHTDNIITTRAPPNSKPAEHIQNGAHEVVAMPMQQVADDIPNAIVELTLGTHETFDMSQELVFQDHDVKTH</sequence>
<dbReference type="FunFam" id="3.30.160.60:FF:000340">
    <property type="entry name" value="zinc finger protein 473 isoform X1"/>
    <property type="match status" value="1"/>
</dbReference>
<feature type="domain" description="C2H2-type" evidence="12">
    <location>
        <begin position="90"/>
        <end position="117"/>
    </location>
</feature>
<evidence type="ECO:0000256" key="3">
    <source>
        <dbReference type="ARBA" id="ARBA00022737"/>
    </source>
</evidence>
<dbReference type="SMART" id="SM00355">
    <property type="entry name" value="ZnF_C2H2"/>
    <property type="match status" value="6"/>
</dbReference>
<evidence type="ECO:0000256" key="9">
    <source>
        <dbReference type="ARBA" id="ARBA00023242"/>
    </source>
</evidence>
<keyword evidence="5" id="KW-0862">Zinc</keyword>
<dbReference type="FunFam" id="3.30.160.60:FF:000267">
    <property type="entry name" value="Zinc finger and BTB domain-containing 49"/>
    <property type="match status" value="1"/>
</dbReference>
<keyword evidence="2" id="KW-0479">Metal-binding</keyword>
<reference evidence="13 14" key="1">
    <citation type="journal article" date="2015" name="Genome Biol. Evol.">
        <title>The genome of winter moth (Operophtera brumata) provides a genomic perspective on sexual dimorphism and phenology.</title>
        <authorList>
            <person name="Derks M.F."/>
            <person name="Smit S."/>
            <person name="Salis L."/>
            <person name="Schijlen E."/>
            <person name="Bossers A."/>
            <person name="Mateman C."/>
            <person name="Pijl A.S."/>
            <person name="de Ridder D."/>
            <person name="Groenen M.A."/>
            <person name="Visser M.E."/>
            <person name="Megens H.J."/>
        </authorList>
    </citation>
    <scope>NUCLEOTIDE SEQUENCE [LARGE SCALE GENOMIC DNA]</scope>
    <source>
        <strain evidence="13">WM2013NL</strain>
        <tissue evidence="13">Head and thorax</tissue>
    </source>
</reference>
<evidence type="ECO:0000256" key="8">
    <source>
        <dbReference type="ARBA" id="ARBA00023163"/>
    </source>
</evidence>
<evidence type="ECO:0000313" key="14">
    <source>
        <dbReference type="Proteomes" id="UP000037510"/>
    </source>
</evidence>
<dbReference type="PANTHER" id="PTHR24388:SF54">
    <property type="entry name" value="PROTEIN ESCARGOT"/>
    <property type="match status" value="1"/>
</dbReference>
<dbReference type="Proteomes" id="UP000037510">
    <property type="component" value="Unassembled WGS sequence"/>
</dbReference>
<evidence type="ECO:0000256" key="2">
    <source>
        <dbReference type="ARBA" id="ARBA00022723"/>
    </source>
</evidence>
<dbReference type="GO" id="GO:0000978">
    <property type="term" value="F:RNA polymerase II cis-regulatory region sequence-specific DNA binding"/>
    <property type="evidence" value="ECO:0007669"/>
    <property type="project" value="TreeGrafter"/>
</dbReference>
<dbReference type="EMBL" id="JTDY01001427">
    <property type="protein sequence ID" value="KOB73887.1"/>
    <property type="molecule type" value="Genomic_DNA"/>
</dbReference>
<dbReference type="FunFam" id="3.30.160.60:FF:000325">
    <property type="entry name" value="ZFP90 zinc finger protein"/>
    <property type="match status" value="1"/>
</dbReference>
<dbReference type="FunFam" id="3.30.160.60:FF:000100">
    <property type="entry name" value="Zinc finger 45-like"/>
    <property type="match status" value="1"/>
</dbReference>
<evidence type="ECO:0000256" key="6">
    <source>
        <dbReference type="ARBA" id="ARBA00023015"/>
    </source>
</evidence>
<protein>
    <submittedName>
        <fullName evidence="13">Putative KRAB box and zinc finger C2H2 type domain containing protein</fullName>
    </submittedName>
</protein>
<dbReference type="PROSITE" id="PS50157">
    <property type="entry name" value="ZINC_FINGER_C2H2_2"/>
    <property type="match status" value="6"/>
</dbReference>
<feature type="domain" description="C2H2-type" evidence="12">
    <location>
        <begin position="118"/>
        <end position="145"/>
    </location>
</feature>
<name>A0A0L7LEJ3_OPEBR</name>
<feature type="domain" description="C2H2-type" evidence="12">
    <location>
        <begin position="25"/>
        <end position="52"/>
    </location>
</feature>
<dbReference type="FunFam" id="3.30.160.60:FF:001111">
    <property type="entry name" value="Zinc finger protein 92 homolog"/>
    <property type="match status" value="1"/>
</dbReference>
<dbReference type="GO" id="GO:0000981">
    <property type="term" value="F:DNA-binding transcription factor activity, RNA polymerase II-specific"/>
    <property type="evidence" value="ECO:0007669"/>
    <property type="project" value="TreeGrafter"/>
</dbReference>
<evidence type="ECO:0000256" key="10">
    <source>
        <dbReference type="ARBA" id="ARBA00037948"/>
    </source>
</evidence>
<accession>A0A0L7LEJ3</accession>
<feature type="domain" description="C2H2-type" evidence="12">
    <location>
        <begin position="146"/>
        <end position="173"/>
    </location>
</feature>
<keyword evidence="6" id="KW-0805">Transcription regulation</keyword>
<evidence type="ECO:0000313" key="13">
    <source>
        <dbReference type="EMBL" id="KOB73887.1"/>
    </source>
</evidence>
<feature type="domain" description="C2H2-type" evidence="12">
    <location>
        <begin position="174"/>
        <end position="200"/>
    </location>
</feature>
<keyword evidence="4 11" id="KW-0863">Zinc-finger</keyword>
<keyword evidence="7" id="KW-0238">DNA-binding</keyword>
<organism evidence="13 14">
    <name type="scientific">Operophtera brumata</name>
    <name type="common">Winter moth</name>
    <name type="synonym">Phalaena brumata</name>
    <dbReference type="NCBI Taxonomy" id="104452"/>
    <lineage>
        <taxon>Eukaryota</taxon>
        <taxon>Metazoa</taxon>
        <taxon>Ecdysozoa</taxon>
        <taxon>Arthropoda</taxon>
        <taxon>Hexapoda</taxon>
        <taxon>Insecta</taxon>
        <taxon>Pterygota</taxon>
        <taxon>Neoptera</taxon>
        <taxon>Endopterygota</taxon>
        <taxon>Lepidoptera</taxon>
        <taxon>Glossata</taxon>
        <taxon>Ditrysia</taxon>
        <taxon>Geometroidea</taxon>
        <taxon>Geometridae</taxon>
        <taxon>Larentiinae</taxon>
        <taxon>Operophtera</taxon>
    </lineage>
</organism>
<keyword evidence="9" id="KW-0539">Nucleus</keyword>
<evidence type="ECO:0000256" key="7">
    <source>
        <dbReference type="ARBA" id="ARBA00023125"/>
    </source>
</evidence>
<evidence type="ECO:0000256" key="11">
    <source>
        <dbReference type="PROSITE-ProRule" id="PRU00042"/>
    </source>
</evidence>
<dbReference type="InterPro" id="IPR013087">
    <property type="entry name" value="Znf_C2H2_type"/>
</dbReference>
<dbReference type="GO" id="GO:0008270">
    <property type="term" value="F:zinc ion binding"/>
    <property type="evidence" value="ECO:0007669"/>
    <property type="project" value="UniProtKB-KW"/>
</dbReference>
<keyword evidence="3" id="KW-0677">Repeat</keyword>
<dbReference type="Pfam" id="PF00096">
    <property type="entry name" value="zf-C2H2"/>
    <property type="match status" value="4"/>
</dbReference>
<gene>
    <name evidence="13" type="ORF">OBRU01_10441</name>
</gene>
<evidence type="ECO:0000259" key="12">
    <source>
        <dbReference type="PROSITE" id="PS50157"/>
    </source>
</evidence>
<dbReference type="AlphaFoldDB" id="A0A0L7LEJ3"/>